<dbReference type="GO" id="GO:0031411">
    <property type="term" value="C:gas vesicle"/>
    <property type="evidence" value="ECO:0007669"/>
    <property type="project" value="UniProtKB-SubCell"/>
</dbReference>
<dbReference type="KEGG" id="sals:SLNWT_3705"/>
<evidence type="ECO:0000256" key="3">
    <source>
        <dbReference type="ARBA" id="ARBA00035643"/>
    </source>
</evidence>
<dbReference type="PANTHER" id="PTHR36852:SF1">
    <property type="entry name" value="PROTEIN GVPL 2"/>
    <property type="match status" value="1"/>
</dbReference>
<comment type="subcellular location">
    <subcellularLocation>
        <location evidence="2">Gas vesicle</location>
    </subcellularLocation>
</comment>
<keyword evidence="5" id="KW-1185">Reference proteome</keyword>
<organism evidence="4 5">
    <name type="scientific">Streptomyces albus (strain ATCC 21838 / DSM 41398 / FERM P-419 / JCM 4703 / NBRC 107858)</name>
    <dbReference type="NCBI Taxonomy" id="1081613"/>
    <lineage>
        <taxon>Bacteria</taxon>
        <taxon>Bacillati</taxon>
        <taxon>Actinomycetota</taxon>
        <taxon>Actinomycetes</taxon>
        <taxon>Kitasatosporales</taxon>
        <taxon>Streptomycetaceae</taxon>
        <taxon>Streptomyces</taxon>
    </lineage>
</organism>
<dbReference type="Pfam" id="PF06386">
    <property type="entry name" value="GvpL_GvpF"/>
    <property type="match status" value="1"/>
</dbReference>
<proteinExistence type="inferred from homology"/>
<dbReference type="EMBL" id="CP010519">
    <property type="protein sequence ID" value="AJE84081.1"/>
    <property type="molecule type" value="Genomic_DNA"/>
</dbReference>
<sequence>MAGTGLYVYGILRAGHPLPAGLRGVGKEPGPPRTFTEGPLAAVAGAAPPDLRARRRDLLAHQELLLTLAGSGPVLPMRFGMVAGDEAALRRHLREARESHLRTLELLDGRVEVNVKVLPAEDEEALARLLGEDAALRRLSAEARTRPSYQAKVRLGEAVTTALTRRATEAAQLVRQELEPAAHAVAPGPAVTGCVLNASFLVAREDGEDFLAAARDLGERHHDRLRLRAAGPLPCYSFSGGGSPVPPGRVAAWA</sequence>
<dbReference type="GO" id="GO:0031412">
    <property type="term" value="P:gas vesicle organization"/>
    <property type="evidence" value="ECO:0007669"/>
    <property type="project" value="InterPro"/>
</dbReference>
<evidence type="ECO:0000313" key="5">
    <source>
        <dbReference type="Proteomes" id="UP000031523"/>
    </source>
</evidence>
<gene>
    <name evidence="4" type="ORF">SLNWT_3705</name>
</gene>
<dbReference type="InterPro" id="IPR009430">
    <property type="entry name" value="GvpL/GvpF"/>
</dbReference>
<comment type="similarity">
    <text evidence="3">Belongs to the gas vesicle GvpF/GvpL family.</text>
</comment>
<accession>A0A0B5EZP5</accession>
<keyword evidence="1" id="KW-0304">Gas vesicle</keyword>
<dbReference type="AlphaFoldDB" id="A0A0B5EZP5"/>
<evidence type="ECO:0000256" key="1">
    <source>
        <dbReference type="ARBA" id="ARBA00022987"/>
    </source>
</evidence>
<protein>
    <submittedName>
        <fullName evidence="4">Gas vesicle synthesis protein</fullName>
    </submittedName>
</protein>
<dbReference type="Proteomes" id="UP000031523">
    <property type="component" value="Chromosome"/>
</dbReference>
<name>A0A0B5EZP5_STRA4</name>
<reference evidence="4 5" key="1">
    <citation type="submission" date="2015-01" db="EMBL/GenBank/DDBJ databases">
        <title>Enhanced salinomycin production by adjusting the supply of polyketide extender units in Streptomyce albus DSM 41398.</title>
        <authorList>
            <person name="Lu C."/>
        </authorList>
    </citation>
    <scope>NUCLEOTIDE SEQUENCE [LARGE SCALE GENOMIC DNA]</scope>
    <source>
        <strain evidence="5">ATCC 21838 / DSM 41398 / FERM P-419 / JCM 4703 / NBRC 107858</strain>
    </source>
</reference>
<dbReference type="PANTHER" id="PTHR36852">
    <property type="entry name" value="PROTEIN GVPL 2"/>
    <property type="match status" value="1"/>
</dbReference>
<evidence type="ECO:0000313" key="4">
    <source>
        <dbReference type="EMBL" id="AJE84081.1"/>
    </source>
</evidence>
<evidence type="ECO:0000256" key="2">
    <source>
        <dbReference type="ARBA" id="ARBA00035108"/>
    </source>
</evidence>